<evidence type="ECO:0000256" key="2">
    <source>
        <dbReference type="ARBA" id="ARBA00023239"/>
    </source>
</evidence>
<accession>A0A2U9S404</accession>
<keyword evidence="3" id="KW-0808">Transferase</keyword>
<dbReference type="GO" id="GO:0005737">
    <property type="term" value="C:cytoplasm"/>
    <property type="evidence" value="ECO:0007669"/>
    <property type="project" value="TreeGrafter"/>
</dbReference>
<organism evidence="3 4">
    <name type="scientific">Azospirillum ramasamyi</name>
    <dbReference type="NCBI Taxonomy" id="682998"/>
    <lineage>
        <taxon>Bacteria</taxon>
        <taxon>Pseudomonadati</taxon>
        <taxon>Pseudomonadota</taxon>
        <taxon>Alphaproteobacteria</taxon>
        <taxon>Rhodospirillales</taxon>
        <taxon>Azospirillaceae</taxon>
        <taxon>Azospirillum</taxon>
    </lineage>
</organism>
<evidence type="ECO:0000313" key="4">
    <source>
        <dbReference type="Proteomes" id="UP000249605"/>
    </source>
</evidence>
<evidence type="ECO:0000313" key="3">
    <source>
        <dbReference type="EMBL" id="AWU94082.1"/>
    </source>
</evidence>
<dbReference type="GO" id="GO:0006751">
    <property type="term" value="P:glutathione catabolic process"/>
    <property type="evidence" value="ECO:0007669"/>
    <property type="project" value="InterPro"/>
</dbReference>
<sequence>MAPDQQLPRPAWSADIAVDPGSDLWVFGYGSLMWNPGFPFAERHAATLPGYHRSFCVASHRYRGTPERPGLVLGLDRGGSCRGIVFRVAAADVPVALDYLWEREMDNRVYLPKLLQVRLRGGRSAEGLETVRACCFVVDRNHPQYCRGMDEAAVVCRIAGCRGQRGPNIDYLANTVRHLDELGIRDEKLSRLYDLVRHYPS</sequence>
<dbReference type="GO" id="GO:0016740">
    <property type="term" value="F:transferase activity"/>
    <property type="evidence" value="ECO:0007669"/>
    <property type="project" value="UniProtKB-KW"/>
</dbReference>
<dbReference type="InterPro" id="IPR036568">
    <property type="entry name" value="GGCT-like_sf"/>
</dbReference>
<dbReference type="EC" id="4.3.2.7" evidence="1"/>
<dbReference type="PANTHER" id="PTHR12192:SF2">
    <property type="entry name" value="GLUTATHIONE-SPECIFIC GAMMA-GLUTAMYLCYCLOTRANSFERASE 2"/>
    <property type="match status" value="1"/>
</dbReference>
<dbReference type="AlphaFoldDB" id="A0A2U9S404"/>
<protein>
    <recommendedName>
        <fullName evidence="1">glutathione-specific gamma-glutamylcyclotransferase</fullName>
        <ecNumber evidence="1">4.3.2.7</ecNumber>
    </recommendedName>
</protein>
<dbReference type="CDD" id="cd06661">
    <property type="entry name" value="GGCT_like"/>
    <property type="match status" value="1"/>
</dbReference>
<dbReference type="Gene3D" id="3.10.490.10">
    <property type="entry name" value="Gamma-glutamyl cyclotransferase-like"/>
    <property type="match status" value="1"/>
</dbReference>
<evidence type="ECO:0000256" key="1">
    <source>
        <dbReference type="ARBA" id="ARBA00012344"/>
    </source>
</evidence>
<name>A0A2U9S404_9PROT</name>
<dbReference type="RefSeq" id="WP_111066609.1">
    <property type="nucleotide sequence ID" value="NZ_CP029829.1"/>
</dbReference>
<dbReference type="EMBL" id="CP029829">
    <property type="protein sequence ID" value="AWU94082.1"/>
    <property type="molecule type" value="Genomic_DNA"/>
</dbReference>
<dbReference type="GO" id="GO:0061928">
    <property type="term" value="F:glutathione specific gamma-glutamylcyclotransferase activity"/>
    <property type="evidence" value="ECO:0007669"/>
    <property type="project" value="UniProtKB-EC"/>
</dbReference>
<dbReference type="Pfam" id="PF04752">
    <property type="entry name" value="ChaC"/>
    <property type="match status" value="1"/>
</dbReference>
<reference evidence="3 4" key="1">
    <citation type="journal article" date="2019" name="Int. J. Syst. Evol. Microbiol.">
        <title>Azospirillum ramasamyi sp. nov., a novel diazotrophic bacterium isolated from fermented bovine products.</title>
        <authorList>
            <person name="Anandham R."/>
            <person name="Heo J."/>
            <person name="Krishnamoorthy R."/>
            <person name="SenthilKumar M."/>
            <person name="Gopal N.O."/>
            <person name="Kim S.J."/>
            <person name="Kwon S.W."/>
        </authorList>
    </citation>
    <scope>NUCLEOTIDE SEQUENCE [LARGE SCALE GENOMIC DNA]</scope>
    <source>
        <strain evidence="3 4">M2T2B2</strain>
    </source>
</reference>
<keyword evidence="2" id="KW-0456">Lyase</keyword>
<dbReference type="PANTHER" id="PTHR12192">
    <property type="entry name" value="CATION TRANSPORT PROTEIN CHAC-RELATED"/>
    <property type="match status" value="1"/>
</dbReference>
<gene>
    <name evidence="3" type="ORF">DM194_07300</name>
</gene>
<dbReference type="Proteomes" id="UP000249605">
    <property type="component" value="Chromosome"/>
</dbReference>
<dbReference type="OrthoDB" id="9795692at2"/>
<dbReference type="InterPro" id="IPR006840">
    <property type="entry name" value="ChaC"/>
</dbReference>
<keyword evidence="4" id="KW-1185">Reference proteome</keyword>
<dbReference type="KEGG" id="azm:DM194_07300"/>
<dbReference type="SUPFAM" id="SSF110857">
    <property type="entry name" value="Gamma-glutamyl cyclotransferase-like"/>
    <property type="match status" value="1"/>
</dbReference>
<proteinExistence type="predicted"/>
<dbReference type="InterPro" id="IPR013024">
    <property type="entry name" value="GGCT-like"/>
</dbReference>